<comment type="caution">
    <text evidence="2">The sequence shown here is derived from an EMBL/GenBank/DDBJ whole genome shotgun (WGS) entry which is preliminary data.</text>
</comment>
<dbReference type="AlphaFoldDB" id="A0A6G0TJG7"/>
<gene>
    <name evidence="2" type="ORF">AGLY_008762</name>
</gene>
<dbReference type="Proteomes" id="UP000475862">
    <property type="component" value="Unassembled WGS sequence"/>
</dbReference>
<dbReference type="EMBL" id="VYZN01000030">
    <property type="protein sequence ID" value="KAE9534026.1"/>
    <property type="molecule type" value="Genomic_DNA"/>
</dbReference>
<feature type="signal peptide" evidence="1">
    <location>
        <begin position="1"/>
        <end position="28"/>
    </location>
</feature>
<name>A0A6G0TJG7_APHGL</name>
<feature type="chain" id="PRO_5026035283" evidence="1">
    <location>
        <begin position="29"/>
        <end position="215"/>
    </location>
</feature>
<reference evidence="2 3" key="1">
    <citation type="submission" date="2019-08" db="EMBL/GenBank/DDBJ databases">
        <title>The genome of the soybean aphid Biotype 1, its phylome, world population structure and adaptation to the North American continent.</title>
        <authorList>
            <person name="Giordano R."/>
            <person name="Donthu R.K."/>
            <person name="Hernandez A.G."/>
            <person name="Wright C.L."/>
            <person name="Zimin A.V."/>
        </authorList>
    </citation>
    <scope>NUCLEOTIDE SEQUENCE [LARGE SCALE GENOMIC DNA]</scope>
    <source>
        <tissue evidence="2">Whole aphids</tissue>
    </source>
</reference>
<protein>
    <submittedName>
        <fullName evidence="2">Uncharacterized protein</fullName>
    </submittedName>
</protein>
<keyword evidence="3" id="KW-1185">Reference proteome</keyword>
<evidence type="ECO:0000313" key="3">
    <source>
        <dbReference type="Proteomes" id="UP000475862"/>
    </source>
</evidence>
<accession>A0A6G0TJG7</accession>
<evidence type="ECO:0000256" key="1">
    <source>
        <dbReference type="SAM" id="SignalP"/>
    </source>
</evidence>
<organism evidence="2 3">
    <name type="scientific">Aphis glycines</name>
    <name type="common">Soybean aphid</name>
    <dbReference type="NCBI Taxonomy" id="307491"/>
    <lineage>
        <taxon>Eukaryota</taxon>
        <taxon>Metazoa</taxon>
        <taxon>Ecdysozoa</taxon>
        <taxon>Arthropoda</taxon>
        <taxon>Hexapoda</taxon>
        <taxon>Insecta</taxon>
        <taxon>Pterygota</taxon>
        <taxon>Neoptera</taxon>
        <taxon>Paraneoptera</taxon>
        <taxon>Hemiptera</taxon>
        <taxon>Sternorrhyncha</taxon>
        <taxon>Aphidomorpha</taxon>
        <taxon>Aphidoidea</taxon>
        <taxon>Aphididae</taxon>
        <taxon>Aphidini</taxon>
        <taxon>Aphis</taxon>
        <taxon>Aphis</taxon>
    </lineage>
</organism>
<evidence type="ECO:0000313" key="2">
    <source>
        <dbReference type="EMBL" id="KAE9534026.1"/>
    </source>
</evidence>
<proteinExistence type="predicted"/>
<sequence>MTAHFELTLKVLTLSYKLIVSILSAVSSTKLRHANNNNIFLISRKFSTHRLSIVYYWSSEQQNYKCFWVSCLSQYNKTDLKRPIYSTYEILFNPLMYRLKADQTTIYREDSDKGQVTLLIFNAKRKCTHWYKSVKIELAFSTGNEVHGVKDVLLGTEFKILNSLFMFGLNAQIVYKERQMHATHITIVDNAGPERFKGRLPNTRQHYNLKKCIYG</sequence>
<keyword evidence="1" id="KW-0732">Signal</keyword>